<dbReference type="InterPro" id="IPR009241">
    <property type="entry name" value="HigB-like"/>
</dbReference>
<proteinExistence type="predicted"/>
<sequence>MKTEWKLLVVNKAASQEIFDMSADVKAKFLHISELMIKLGPINMGMPHIKHLEDKLWEIRVSGKTTIARSIYCLVHNKKIVILHSFIKKTQRTPKKAIEVAKQRMKEVNLL</sequence>
<evidence type="ECO:0000313" key="2">
    <source>
        <dbReference type="Proteomes" id="UP001291687"/>
    </source>
</evidence>
<dbReference type="EMBL" id="JARJFB010000199">
    <property type="protein sequence ID" value="MEA0971640.1"/>
    <property type="molecule type" value="Genomic_DNA"/>
</dbReference>
<evidence type="ECO:0000313" key="1">
    <source>
        <dbReference type="EMBL" id="MEA0971640.1"/>
    </source>
</evidence>
<reference evidence="1 2" key="1">
    <citation type="submission" date="2023-03" db="EMBL/GenBank/DDBJ databases">
        <title>Host association and intracellularity evolved multiple times independently in the Rickettsiales.</title>
        <authorList>
            <person name="Castelli M."/>
            <person name="Nardi T."/>
            <person name="Gammuto L."/>
            <person name="Bellinzona G."/>
            <person name="Sabaneyeva E."/>
            <person name="Potekhin A."/>
            <person name="Serra V."/>
            <person name="Petroni G."/>
            <person name="Sassera D."/>
        </authorList>
    </citation>
    <scope>NUCLEOTIDE SEQUENCE [LARGE SCALE GENOMIC DNA]</scope>
    <source>
        <strain evidence="1 2">Sr 2-6</strain>
    </source>
</reference>
<name>A0ABU5NEP2_9RICK</name>
<keyword evidence="2" id="KW-1185">Reference proteome</keyword>
<comment type="caution">
    <text evidence="1">The sequence shown here is derived from an EMBL/GenBank/DDBJ whole genome shotgun (WGS) entry which is preliminary data.</text>
</comment>
<dbReference type="Pfam" id="PF05973">
    <property type="entry name" value="Gp49"/>
    <property type="match status" value="1"/>
</dbReference>
<dbReference type="Proteomes" id="UP001291687">
    <property type="component" value="Unassembled WGS sequence"/>
</dbReference>
<organism evidence="1 2">
    <name type="scientific">Candidatus Megaera venefica</name>
    <dbReference type="NCBI Taxonomy" id="2055910"/>
    <lineage>
        <taxon>Bacteria</taxon>
        <taxon>Pseudomonadati</taxon>
        <taxon>Pseudomonadota</taxon>
        <taxon>Alphaproteobacteria</taxon>
        <taxon>Rickettsiales</taxon>
        <taxon>Rickettsiaceae</taxon>
        <taxon>Candidatus Megaera</taxon>
    </lineage>
</organism>
<protein>
    <submittedName>
        <fullName evidence="1">Type II toxin-antitoxin system RelE/ParE family toxin</fullName>
    </submittedName>
</protein>
<accession>A0ABU5NEP2</accession>
<gene>
    <name evidence="1" type="ORF">Megvenef_01624</name>
</gene>